<evidence type="ECO:0000256" key="1">
    <source>
        <dbReference type="ARBA" id="ARBA00023015"/>
    </source>
</evidence>
<dbReference type="InterPro" id="IPR011051">
    <property type="entry name" value="RmlC_Cupin_sf"/>
</dbReference>
<dbReference type="Pfam" id="PF12833">
    <property type="entry name" value="HTH_18"/>
    <property type="match status" value="1"/>
</dbReference>
<protein>
    <submittedName>
        <fullName evidence="5">Helix-turn-helix transcriptional regulator</fullName>
    </submittedName>
</protein>
<dbReference type="PANTHER" id="PTHR11019:SF199">
    <property type="entry name" value="HTH-TYPE TRANSCRIPTIONAL REGULATOR NIMR"/>
    <property type="match status" value="1"/>
</dbReference>
<feature type="domain" description="HTH araC/xylS-type" evidence="4">
    <location>
        <begin position="173"/>
        <end position="273"/>
    </location>
</feature>
<keyword evidence="2" id="KW-0238">DNA-binding</keyword>
<dbReference type="PROSITE" id="PS01124">
    <property type="entry name" value="HTH_ARAC_FAMILY_2"/>
    <property type="match status" value="1"/>
</dbReference>
<evidence type="ECO:0000259" key="4">
    <source>
        <dbReference type="PROSITE" id="PS01124"/>
    </source>
</evidence>
<dbReference type="PROSITE" id="PS00041">
    <property type="entry name" value="HTH_ARAC_FAMILY_1"/>
    <property type="match status" value="1"/>
</dbReference>
<evidence type="ECO:0000313" key="6">
    <source>
        <dbReference type="Proteomes" id="UP001410795"/>
    </source>
</evidence>
<dbReference type="Gene3D" id="1.10.10.60">
    <property type="entry name" value="Homeodomain-like"/>
    <property type="match status" value="2"/>
</dbReference>
<organism evidence="5 6">
    <name type="scientific">Microbacterium marinilacus</name>
    <dbReference type="NCBI Taxonomy" id="415209"/>
    <lineage>
        <taxon>Bacteria</taxon>
        <taxon>Bacillati</taxon>
        <taxon>Actinomycetota</taxon>
        <taxon>Actinomycetes</taxon>
        <taxon>Micrococcales</taxon>
        <taxon>Microbacteriaceae</taxon>
        <taxon>Microbacterium</taxon>
    </lineage>
</organism>
<dbReference type="InterPro" id="IPR014710">
    <property type="entry name" value="RmlC-like_jellyroll"/>
</dbReference>
<keyword evidence="6" id="KW-1185">Reference proteome</keyword>
<dbReference type="InterPro" id="IPR009057">
    <property type="entry name" value="Homeodomain-like_sf"/>
</dbReference>
<dbReference type="EMBL" id="BAAAYV010000009">
    <property type="protein sequence ID" value="GAA3659782.1"/>
    <property type="molecule type" value="Genomic_DNA"/>
</dbReference>
<gene>
    <name evidence="5" type="ORF">GCM10022202_20780</name>
</gene>
<dbReference type="SUPFAM" id="SSF46689">
    <property type="entry name" value="Homeodomain-like"/>
    <property type="match status" value="1"/>
</dbReference>
<dbReference type="Proteomes" id="UP001410795">
    <property type="component" value="Unassembled WGS sequence"/>
</dbReference>
<dbReference type="RefSeq" id="WP_221860249.1">
    <property type="nucleotide sequence ID" value="NZ_BAAAYV010000009.1"/>
</dbReference>
<evidence type="ECO:0000256" key="2">
    <source>
        <dbReference type="ARBA" id="ARBA00023125"/>
    </source>
</evidence>
<keyword evidence="3" id="KW-0804">Transcription</keyword>
<dbReference type="Pfam" id="PF02311">
    <property type="entry name" value="AraC_binding"/>
    <property type="match status" value="1"/>
</dbReference>
<proteinExistence type="predicted"/>
<evidence type="ECO:0000313" key="5">
    <source>
        <dbReference type="EMBL" id="GAA3659782.1"/>
    </source>
</evidence>
<dbReference type="SUPFAM" id="SSF51182">
    <property type="entry name" value="RmlC-like cupins"/>
    <property type="match status" value="1"/>
</dbReference>
<dbReference type="Gene3D" id="2.60.120.10">
    <property type="entry name" value="Jelly Rolls"/>
    <property type="match status" value="1"/>
</dbReference>
<evidence type="ECO:0000256" key="3">
    <source>
        <dbReference type="ARBA" id="ARBA00023163"/>
    </source>
</evidence>
<sequence length="281" mass="30580">MTPGTNDGLGLGAWRREPKTLTLRAVDVPDDAPTPFVIFAESDVTSVPLEWEPHAHPMHELVWVRGGTLTARVDDRIFTVPEGRGLWHPAGTVHAGRLTAGVELHDAFFAPERTPFTSADSAVIEMTPVLESLLGHLARRDLDDDARARAEAVVFDVLRPADASLALPMPADDRIDAIVAELLDDPADSRSLEEWSHVVGISGRTVARAFREATGLSFAQWRQSLRIHRAVSLLSEGWEVQDVAAQVGYRQPSTFIDAFRRVMGTTPGAFVALMAGTHSGV</sequence>
<dbReference type="SMART" id="SM00342">
    <property type="entry name" value="HTH_ARAC"/>
    <property type="match status" value="1"/>
</dbReference>
<dbReference type="InterPro" id="IPR018062">
    <property type="entry name" value="HTH_AraC-typ_CS"/>
</dbReference>
<dbReference type="InterPro" id="IPR003313">
    <property type="entry name" value="AraC-bd"/>
</dbReference>
<keyword evidence="1" id="KW-0805">Transcription regulation</keyword>
<reference evidence="6" key="1">
    <citation type="journal article" date="2019" name="Int. J. Syst. Evol. Microbiol.">
        <title>The Global Catalogue of Microorganisms (GCM) 10K type strain sequencing project: providing services to taxonomists for standard genome sequencing and annotation.</title>
        <authorList>
            <consortium name="The Broad Institute Genomics Platform"/>
            <consortium name="The Broad Institute Genome Sequencing Center for Infectious Disease"/>
            <person name="Wu L."/>
            <person name="Ma J."/>
        </authorList>
    </citation>
    <scope>NUCLEOTIDE SEQUENCE [LARGE SCALE GENOMIC DNA]</scope>
    <source>
        <strain evidence="6">JCM 16546</strain>
    </source>
</reference>
<comment type="caution">
    <text evidence="5">The sequence shown here is derived from an EMBL/GenBank/DDBJ whole genome shotgun (WGS) entry which is preliminary data.</text>
</comment>
<name>A0ABP7BHT9_9MICO</name>
<dbReference type="InterPro" id="IPR018060">
    <property type="entry name" value="HTH_AraC"/>
</dbReference>
<dbReference type="PANTHER" id="PTHR11019">
    <property type="entry name" value="HTH-TYPE TRANSCRIPTIONAL REGULATOR NIMR"/>
    <property type="match status" value="1"/>
</dbReference>
<accession>A0ABP7BHT9</accession>